<protein>
    <recommendedName>
        <fullName evidence="1">Recombinase-like domain-containing protein</fullName>
    </recommendedName>
</protein>
<dbReference type="OrthoDB" id="6909982at2"/>
<accession>A0A2U1CRK0</accession>
<proteinExistence type="predicted"/>
<evidence type="ECO:0000313" key="3">
    <source>
        <dbReference type="Proteomes" id="UP000246145"/>
    </source>
</evidence>
<sequence>MEPEFNPYLRSSPPPSVHVGGKGYIEVPGKAENLRWQTRSAAPTEYENALANALEQAYASGDTTADEIVETLNRRNFKSASGERWTVANLASEMSALGR</sequence>
<evidence type="ECO:0000313" key="2">
    <source>
        <dbReference type="EMBL" id="PVY68499.1"/>
    </source>
</evidence>
<evidence type="ECO:0000259" key="1">
    <source>
        <dbReference type="Pfam" id="PF20552"/>
    </source>
</evidence>
<dbReference type="AlphaFoldDB" id="A0A2U1CRK0"/>
<organism evidence="2 3">
    <name type="scientific">Pusillimonas noertemannii</name>
    <dbReference type="NCBI Taxonomy" id="305977"/>
    <lineage>
        <taxon>Bacteria</taxon>
        <taxon>Pseudomonadati</taxon>
        <taxon>Pseudomonadota</taxon>
        <taxon>Betaproteobacteria</taxon>
        <taxon>Burkholderiales</taxon>
        <taxon>Alcaligenaceae</taxon>
        <taxon>Pusillimonas</taxon>
    </lineage>
</organism>
<name>A0A2U1CRK0_9BURK</name>
<dbReference type="STRING" id="1231391.GCA_000308195_03454"/>
<reference evidence="2 3" key="1">
    <citation type="submission" date="2018-04" db="EMBL/GenBank/DDBJ databases">
        <title>Genomic Encyclopedia of Type Strains, Phase IV (KMG-IV): sequencing the most valuable type-strain genomes for metagenomic binning, comparative biology and taxonomic classification.</title>
        <authorList>
            <person name="Goeker M."/>
        </authorList>
    </citation>
    <scope>NUCLEOTIDE SEQUENCE [LARGE SCALE GENOMIC DNA]</scope>
    <source>
        <strain evidence="2 3">DSM 10065</strain>
    </source>
</reference>
<dbReference type="RefSeq" id="WP_116517598.1">
    <property type="nucleotide sequence ID" value="NZ_JACCEX010000001.1"/>
</dbReference>
<dbReference type="InterPro" id="IPR046789">
    <property type="entry name" value="HTH_62"/>
</dbReference>
<dbReference type="Pfam" id="PF20552">
    <property type="entry name" value="HTH_62"/>
    <property type="match status" value="1"/>
</dbReference>
<feature type="domain" description="Recombinase-like" evidence="1">
    <location>
        <begin position="18"/>
        <end position="98"/>
    </location>
</feature>
<dbReference type="Proteomes" id="UP000246145">
    <property type="component" value="Unassembled WGS sequence"/>
</dbReference>
<comment type="caution">
    <text evidence="2">The sequence shown here is derived from an EMBL/GenBank/DDBJ whole genome shotgun (WGS) entry which is preliminary data.</text>
</comment>
<dbReference type="EMBL" id="QEKO01000001">
    <property type="protein sequence ID" value="PVY68499.1"/>
    <property type="molecule type" value="Genomic_DNA"/>
</dbReference>
<keyword evidence="3" id="KW-1185">Reference proteome</keyword>
<gene>
    <name evidence="2" type="ORF">C7440_0901</name>
</gene>